<dbReference type="Proteomes" id="UP000298493">
    <property type="component" value="Unassembled WGS sequence"/>
</dbReference>
<dbReference type="GO" id="GO:0006310">
    <property type="term" value="P:DNA recombination"/>
    <property type="evidence" value="ECO:0007669"/>
    <property type="project" value="UniProtKB-KW"/>
</dbReference>
<dbReference type="InterPro" id="IPR003034">
    <property type="entry name" value="SAP_dom"/>
</dbReference>
<evidence type="ECO:0000256" key="12">
    <source>
        <dbReference type="ARBA" id="ARBA00022895"/>
    </source>
</evidence>
<evidence type="ECO:0000313" key="22">
    <source>
        <dbReference type="EMBL" id="TID14554.1"/>
    </source>
</evidence>
<dbReference type="SUPFAM" id="SSF53300">
    <property type="entry name" value="vWA-like"/>
    <property type="match status" value="1"/>
</dbReference>
<evidence type="ECO:0000256" key="13">
    <source>
        <dbReference type="ARBA" id="ARBA00023125"/>
    </source>
</evidence>
<dbReference type="GO" id="GO:0005524">
    <property type="term" value="F:ATP binding"/>
    <property type="evidence" value="ECO:0007669"/>
    <property type="project" value="UniProtKB-KW"/>
</dbReference>
<evidence type="ECO:0000256" key="20">
    <source>
        <dbReference type="PIRSR" id="PIRSR003033-1"/>
    </source>
</evidence>
<keyword evidence="15" id="KW-0234">DNA repair</keyword>
<keyword evidence="23" id="KW-1185">Reference proteome</keyword>
<keyword evidence="13" id="KW-0238">DNA-binding</keyword>
<dbReference type="GO" id="GO:0003678">
    <property type="term" value="F:DNA helicase activity"/>
    <property type="evidence" value="ECO:0007669"/>
    <property type="project" value="UniProtKB-EC"/>
</dbReference>
<gene>
    <name evidence="22" type="ORF">E6O75_ATG08700</name>
</gene>
<dbReference type="InterPro" id="IPR047087">
    <property type="entry name" value="KU70_core_dom"/>
</dbReference>
<dbReference type="Gene3D" id="1.10.720.30">
    <property type="entry name" value="SAP domain"/>
    <property type="match status" value="1"/>
</dbReference>
<dbReference type="Pfam" id="PF02037">
    <property type="entry name" value="SAP"/>
    <property type="match status" value="1"/>
</dbReference>
<keyword evidence="8" id="KW-0227">DNA damage</keyword>
<proteinExistence type="inferred from homology"/>
<dbReference type="PANTHER" id="PTHR12604:SF2">
    <property type="entry name" value="X-RAY REPAIR CROSS-COMPLEMENTING PROTEIN 6"/>
    <property type="match status" value="1"/>
</dbReference>
<evidence type="ECO:0000256" key="11">
    <source>
        <dbReference type="ARBA" id="ARBA00022840"/>
    </source>
</evidence>
<evidence type="ECO:0000313" key="23">
    <source>
        <dbReference type="Proteomes" id="UP000298493"/>
    </source>
</evidence>
<evidence type="ECO:0000256" key="5">
    <source>
        <dbReference type="ARBA" id="ARBA00021796"/>
    </source>
</evidence>
<dbReference type="Gene3D" id="3.40.50.410">
    <property type="entry name" value="von Willebrand factor, type A domain"/>
    <property type="match status" value="1"/>
</dbReference>
<evidence type="ECO:0000256" key="15">
    <source>
        <dbReference type="ARBA" id="ARBA00023204"/>
    </source>
</evidence>
<keyword evidence="10 22" id="KW-0347">Helicase</keyword>
<dbReference type="EC" id="3.6.4.12" evidence="4"/>
<keyword evidence="12" id="KW-0779">Telomere</keyword>
<feature type="domain" description="SAP" evidence="21">
    <location>
        <begin position="629"/>
        <end position="663"/>
    </location>
</feature>
<evidence type="ECO:0000256" key="14">
    <source>
        <dbReference type="ARBA" id="ARBA00023172"/>
    </source>
</evidence>
<evidence type="ECO:0000259" key="21">
    <source>
        <dbReference type="PROSITE" id="PS50800"/>
    </source>
</evidence>
<evidence type="ECO:0000256" key="4">
    <source>
        <dbReference type="ARBA" id="ARBA00012551"/>
    </source>
</evidence>
<dbReference type="Pfam" id="PF03731">
    <property type="entry name" value="Ku_N"/>
    <property type="match status" value="1"/>
</dbReference>
<dbReference type="InterPro" id="IPR006165">
    <property type="entry name" value="Ku70"/>
</dbReference>
<comment type="catalytic activity">
    <reaction evidence="19">
        <text>ATP + H2O = ADP + phosphate + H(+)</text>
        <dbReference type="Rhea" id="RHEA:13065"/>
        <dbReference type="ChEBI" id="CHEBI:15377"/>
        <dbReference type="ChEBI" id="CHEBI:15378"/>
        <dbReference type="ChEBI" id="CHEBI:30616"/>
        <dbReference type="ChEBI" id="CHEBI:43474"/>
        <dbReference type="ChEBI" id="CHEBI:456216"/>
        <dbReference type="EC" id="3.6.4.12"/>
    </reaction>
</comment>
<dbReference type="Pfam" id="PF02735">
    <property type="entry name" value="Ku"/>
    <property type="match status" value="1"/>
</dbReference>
<evidence type="ECO:0000256" key="3">
    <source>
        <dbReference type="ARBA" id="ARBA00005240"/>
    </source>
</evidence>
<evidence type="ECO:0000256" key="7">
    <source>
        <dbReference type="ARBA" id="ARBA00022741"/>
    </source>
</evidence>
<dbReference type="CDD" id="cd01458">
    <property type="entry name" value="vWA_ku"/>
    <property type="match status" value="1"/>
</dbReference>
<dbReference type="EMBL" id="SNSC02000022">
    <property type="protein sequence ID" value="TID14554.1"/>
    <property type="molecule type" value="Genomic_DNA"/>
</dbReference>
<organism evidence="22 23">
    <name type="scientific">Venturia nashicola</name>
    <dbReference type="NCBI Taxonomy" id="86259"/>
    <lineage>
        <taxon>Eukaryota</taxon>
        <taxon>Fungi</taxon>
        <taxon>Dikarya</taxon>
        <taxon>Ascomycota</taxon>
        <taxon>Pezizomycotina</taxon>
        <taxon>Dothideomycetes</taxon>
        <taxon>Pleosporomycetidae</taxon>
        <taxon>Venturiales</taxon>
        <taxon>Venturiaceae</taxon>
        <taxon>Venturia</taxon>
    </lineage>
</organism>
<dbReference type="GO" id="GO:0000781">
    <property type="term" value="C:chromosome, telomeric region"/>
    <property type="evidence" value="ECO:0007669"/>
    <property type="project" value="UniProtKB-SubCell"/>
</dbReference>
<dbReference type="Gene3D" id="1.10.1600.10">
    <property type="match status" value="1"/>
</dbReference>
<keyword evidence="6" id="KW-0158">Chromosome</keyword>
<evidence type="ECO:0000256" key="9">
    <source>
        <dbReference type="ARBA" id="ARBA00022801"/>
    </source>
</evidence>
<dbReference type="InterPro" id="IPR005160">
    <property type="entry name" value="Ku_C"/>
</dbReference>
<dbReference type="SMART" id="SM00513">
    <property type="entry name" value="SAP"/>
    <property type="match status" value="1"/>
</dbReference>
<comment type="function">
    <text evidence="17">Single-stranded DNA-dependent ATP-dependent helicase. Involved in non-homologous end joining (NHEJ) DNA double strand break repair. DNA-binding is sequence-independent but has a high affinity to nicks in double-stranded DNA and to the ends of duplex DNA. Binds to naturally occurring chromosomal ends, and therefore provides chromosomal end protection. Required also for telomere recombination to repair telomeric ends in the absence of telomerase. KU70, of the KU70/KU80 heterodimer, binds to the stem loop of TLC1, the RNA component of telomerase. Involved in telomere maintenance. Interacts with telomeric repeats and subtelomeric sequences thereby controlling telomere length and protecting against subtelomeric rearrangement. Maintains telomeric chromatin, which is involved in silencing the expression of genes located at the telomere. Required for mating-type switching.</text>
</comment>
<comment type="caution">
    <text evidence="22">The sequence shown here is derived from an EMBL/GenBank/DDBJ whole genome shotgun (WGS) entry which is preliminary data.</text>
</comment>
<dbReference type="GO" id="GO:0003690">
    <property type="term" value="F:double-stranded DNA binding"/>
    <property type="evidence" value="ECO:0007669"/>
    <property type="project" value="TreeGrafter"/>
</dbReference>
<evidence type="ECO:0000256" key="19">
    <source>
        <dbReference type="ARBA" id="ARBA00047995"/>
    </source>
</evidence>
<accession>A0A4Z1P3V3</accession>
<comment type="similarity">
    <text evidence="3">Belongs to the ku70 family.</text>
</comment>
<dbReference type="PIRSF" id="PIRSF003033">
    <property type="entry name" value="Ku70"/>
    <property type="match status" value="1"/>
</dbReference>
<sequence length="666" mass="75134">MEEAQLVYRPRVSAYPDADFTRSGEEEDEEDQYVDDTGYKTVKDAVLFCIDISESMLKKPPPSDDKKADRDSPASAALKCAYQLMQQRIISHPHDMMGVMLFGTAKSKMSGQEVDSRQSTNYKHCYVLTDLDVPEAADVKSLRNIVEDEEEFANVIQPSKEEVSMAKMLFAANYIFTTKAPNFSSRRVFLVTDNDDPHSKDKAQREPATHRAKDLYDLGVSIELFAISRPGHDFDRTKFYDDIVYRAIPGDENAPAPLISAPKPSESGGGISLLQSLLANINSKAAPRRAFFTVPLEIGPGLTIGVKGYMVIKRQEPTRSCYVWTDGEKAQLVHGSTTMLAEDTARTVEKVEVKKAFKFGGDSILFTDEELKKIKNFGDPVMRIIGFKDLKLLPIWATTKHPSFIYPSEQDFVGSTRVFSALQQNMLKKKKFALVWFQPRRNAFPILAAAVASVERRGDDGEQVTPPGIWIRPLPFADDVRQNPDTDLVRAPGTLIDLMRIVIQQLMLPKAMYDPKKYSNPALQWHYRILQALALDEDIPETPEDKTIPRYRQIDKRAGEHVIAWGQTLEEEYQKWLLEHGHRSKPALDTKKRSADSSSAPAAKKVRVATATDELTVEEMREIFEKNSIEKLTVAVLKQWCSGRSLATTGKKVGLVERIQEYFENK</sequence>
<dbReference type="SMART" id="SM00559">
    <property type="entry name" value="Ku78"/>
    <property type="match status" value="1"/>
</dbReference>
<keyword evidence="9" id="KW-0378">Hydrolase</keyword>
<dbReference type="Gene3D" id="4.10.970.10">
    <property type="entry name" value="Ku70, bridge and pillars"/>
    <property type="match status" value="1"/>
</dbReference>
<dbReference type="InterPro" id="IPR016194">
    <property type="entry name" value="SPOC-like_C_dom_sf"/>
</dbReference>
<dbReference type="InterPro" id="IPR036361">
    <property type="entry name" value="SAP_dom_sf"/>
</dbReference>
<dbReference type="FunFam" id="1.10.1600.10:FF:000004">
    <property type="entry name" value="ATP-dependent DNA helicase II subunit 1"/>
    <property type="match status" value="1"/>
</dbReference>
<protein>
    <recommendedName>
        <fullName evidence="5">ATP-dependent DNA helicase II subunit 1</fullName>
        <ecNumber evidence="4">3.6.4.12</ecNumber>
    </recommendedName>
    <alternativeName>
        <fullName evidence="18">ATP-dependent DNA helicase II subunit Ku70</fullName>
    </alternativeName>
</protein>
<evidence type="ECO:0000256" key="6">
    <source>
        <dbReference type="ARBA" id="ARBA00022454"/>
    </source>
</evidence>
<dbReference type="Gene3D" id="2.40.290.10">
    <property type="match status" value="1"/>
</dbReference>
<dbReference type="GO" id="GO:0000723">
    <property type="term" value="P:telomere maintenance"/>
    <property type="evidence" value="ECO:0007669"/>
    <property type="project" value="InterPro"/>
</dbReference>
<dbReference type="GO" id="GO:0016787">
    <property type="term" value="F:hydrolase activity"/>
    <property type="evidence" value="ECO:0007669"/>
    <property type="project" value="UniProtKB-KW"/>
</dbReference>
<reference evidence="22 23" key="1">
    <citation type="submission" date="2019-04" db="EMBL/GenBank/DDBJ databases">
        <title>High contiguity whole genome sequence and gene annotation resource for two Venturia nashicola isolates.</title>
        <authorList>
            <person name="Prokchorchik M."/>
            <person name="Won K."/>
            <person name="Lee Y."/>
            <person name="Choi E.D."/>
            <person name="Segonzac C."/>
            <person name="Sohn K.H."/>
        </authorList>
    </citation>
    <scope>NUCLEOTIDE SEQUENCE [LARGE SCALE GENOMIC DNA]</scope>
    <source>
        <strain evidence="22 23">PRI2</strain>
    </source>
</reference>
<dbReference type="PROSITE" id="PS50800">
    <property type="entry name" value="SAP"/>
    <property type="match status" value="1"/>
</dbReference>
<evidence type="ECO:0000256" key="17">
    <source>
        <dbReference type="ARBA" id="ARBA00024890"/>
    </source>
</evidence>
<dbReference type="STRING" id="86259.A0A4Z1P3V3"/>
<evidence type="ECO:0000256" key="1">
    <source>
        <dbReference type="ARBA" id="ARBA00004123"/>
    </source>
</evidence>
<dbReference type="InterPro" id="IPR027388">
    <property type="entry name" value="Ku70_bridge/pillars_dom_sf"/>
</dbReference>
<dbReference type="GO" id="GO:0003684">
    <property type="term" value="F:damaged DNA binding"/>
    <property type="evidence" value="ECO:0007669"/>
    <property type="project" value="InterPro"/>
</dbReference>
<dbReference type="InterPro" id="IPR006164">
    <property type="entry name" value="DNA_bd_Ku70/Ku80"/>
</dbReference>
<dbReference type="CDD" id="cd00788">
    <property type="entry name" value="KU70"/>
    <property type="match status" value="1"/>
</dbReference>
<dbReference type="InterPro" id="IPR036465">
    <property type="entry name" value="vWFA_dom_sf"/>
</dbReference>
<keyword evidence="16" id="KW-0539">Nucleus</keyword>
<dbReference type="PANTHER" id="PTHR12604">
    <property type="entry name" value="KU AUTOANTIGEN DNA HELICASE"/>
    <property type="match status" value="1"/>
</dbReference>
<dbReference type="GO" id="GO:0042162">
    <property type="term" value="F:telomeric DNA binding"/>
    <property type="evidence" value="ECO:0007669"/>
    <property type="project" value="InterPro"/>
</dbReference>
<keyword evidence="7" id="KW-0547">Nucleotide-binding</keyword>
<keyword evidence="14" id="KW-0233">DNA recombination</keyword>
<evidence type="ECO:0000256" key="2">
    <source>
        <dbReference type="ARBA" id="ARBA00004574"/>
    </source>
</evidence>
<dbReference type="InterPro" id="IPR005161">
    <property type="entry name" value="Ku_N"/>
</dbReference>
<name>A0A4Z1P3V3_9PEZI</name>
<evidence type="ECO:0000256" key="18">
    <source>
        <dbReference type="ARBA" id="ARBA00031811"/>
    </source>
</evidence>
<feature type="active site" description="Schiff-base intermediate with DNA; for 5'-deoxyribose-5-phosphate lyase activity" evidence="20">
    <location>
        <position position="40"/>
    </location>
</feature>
<evidence type="ECO:0000256" key="10">
    <source>
        <dbReference type="ARBA" id="ARBA00022806"/>
    </source>
</evidence>
<dbReference type="NCBIfam" id="TIGR00578">
    <property type="entry name" value="ku70"/>
    <property type="match status" value="1"/>
</dbReference>
<dbReference type="FunFam" id="4.10.970.10:FF:000003">
    <property type="entry name" value="ATP-dependent DNA helicase II subunit 1"/>
    <property type="match status" value="1"/>
</dbReference>
<dbReference type="SUPFAM" id="SSF100939">
    <property type="entry name" value="SPOC domain-like"/>
    <property type="match status" value="1"/>
</dbReference>
<comment type="subcellular location">
    <subcellularLocation>
        <location evidence="2">Chromosome</location>
        <location evidence="2">Telomere</location>
    </subcellularLocation>
    <subcellularLocation>
        <location evidence="1">Nucleus</location>
    </subcellularLocation>
</comment>
<dbReference type="SUPFAM" id="SSF68906">
    <property type="entry name" value="SAP domain"/>
    <property type="match status" value="1"/>
</dbReference>
<keyword evidence="11" id="KW-0067">ATP-binding</keyword>
<dbReference type="Pfam" id="PF03730">
    <property type="entry name" value="Ku_C"/>
    <property type="match status" value="1"/>
</dbReference>
<dbReference type="GO" id="GO:0006303">
    <property type="term" value="P:double-strand break repair via nonhomologous end joining"/>
    <property type="evidence" value="ECO:0007669"/>
    <property type="project" value="InterPro"/>
</dbReference>
<dbReference type="AlphaFoldDB" id="A0A4Z1P3V3"/>
<evidence type="ECO:0000256" key="16">
    <source>
        <dbReference type="ARBA" id="ARBA00023242"/>
    </source>
</evidence>
<dbReference type="GO" id="GO:0043564">
    <property type="term" value="C:Ku70:Ku80 complex"/>
    <property type="evidence" value="ECO:0007669"/>
    <property type="project" value="InterPro"/>
</dbReference>
<evidence type="ECO:0000256" key="8">
    <source>
        <dbReference type="ARBA" id="ARBA00022763"/>
    </source>
</evidence>
<dbReference type="FunFam" id="3.40.50.410:FF:000071">
    <property type="entry name" value="ATP-dependent DNA helicase II subunit 1"/>
    <property type="match status" value="1"/>
</dbReference>